<comment type="caution">
    <text evidence="2">The sequence shown here is derived from an EMBL/GenBank/DDBJ whole genome shotgun (WGS) entry which is preliminary data.</text>
</comment>
<sequence length="75" mass="8262">MGTRFLCACQSPQITDGNLSRLASLWTSDVAEYSPRSTIDDNALVQSFRYWSRNLASASGGSPHQPFDDRNSLHG</sequence>
<evidence type="ECO:0000313" key="2">
    <source>
        <dbReference type="EMBL" id="KAL0458225.1"/>
    </source>
</evidence>
<gene>
    <name evidence="2" type="ORF">Slati_0449700</name>
</gene>
<proteinExistence type="predicted"/>
<evidence type="ECO:0000256" key="1">
    <source>
        <dbReference type="SAM" id="MobiDB-lite"/>
    </source>
</evidence>
<dbReference type="EMBL" id="JACGWN010000002">
    <property type="protein sequence ID" value="KAL0458225.1"/>
    <property type="molecule type" value="Genomic_DNA"/>
</dbReference>
<accession>A0AAW2XX45</accession>
<feature type="compositionally biased region" description="Basic and acidic residues" evidence="1">
    <location>
        <begin position="66"/>
        <end position="75"/>
    </location>
</feature>
<organism evidence="2">
    <name type="scientific">Sesamum latifolium</name>
    <dbReference type="NCBI Taxonomy" id="2727402"/>
    <lineage>
        <taxon>Eukaryota</taxon>
        <taxon>Viridiplantae</taxon>
        <taxon>Streptophyta</taxon>
        <taxon>Embryophyta</taxon>
        <taxon>Tracheophyta</taxon>
        <taxon>Spermatophyta</taxon>
        <taxon>Magnoliopsida</taxon>
        <taxon>eudicotyledons</taxon>
        <taxon>Gunneridae</taxon>
        <taxon>Pentapetalae</taxon>
        <taxon>asterids</taxon>
        <taxon>lamiids</taxon>
        <taxon>Lamiales</taxon>
        <taxon>Pedaliaceae</taxon>
        <taxon>Sesamum</taxon>
    </lineage>
</organism>
<reference evidence="2" key="2">
    <citation type="journal article" date="2024" name="Plant">
        <title>Genomic evolution and insights into agronomic trait innovations of Sesamum species.</title>
        <authorList>
            <person name="Miao H."/>
            <person name="Wang L."/>
            <person name="Qu L."/>
            <person name="Liu H."/>
            <person name="Sun Y."/>
            <person name="Le M."/>
            <person name="Wang Q."/>
            <person name="Wei S."/>
            <person name="Zheng Y."/>
            <person name="Lin W."/>
            <person name="Duan Y."/>
            <person name="Cao H."/>
            <person name="Xiong S."/>
            <person name="Wang X."/>
            <person name="Wei L."/>
            <person name="Li C."/>
            <person name="Ma Q."/>
            <person name="Ju M."/>
            <person name="Zhao R."/>
            <person name="Li G."/>
            <person name="Mu C."/>
            <person name="Tian Q."/>
            <person name="Mei H."/>
            <person name="Zhang T."/>
            <person name="Gao T."/>
            <person name="Zhang H."/>
        </authorList>
    </citation>
    <scope>NUCLEOTIDE SEQUENCE</scope>
    <source>
        <strain evidence="2">KEN1</strain>
    </source>
</reference>
<dbReference type="AlphaFoldDB" id="A0AAW2XX45"/>
<reference evidence="2" key="1">
    <citation type="submission" date="2020-06" db="EMBL/GenBank/DDBJ databases">
        <authorList>
            <person name="Li T."/>
            <person name="Hu X."/>
            <person name="Zhang T."/>
            <person name="Song X."/>
            <person name="Zhang H."/>
            <person name="Dai N."/>
            <person name="Sheng W."/>
            <person name="Hou X."/>
            <person name="Wei L."/>
        </authorList>
    </citation>
    <scope>NUCLEOTIDE SEQUENCE</scope>
    <source>
        <strain evidence="2">KEN1</strain>
        <tissue evidence="2">Leaf</tissue>
    </source>
</reference>
<protein>
    <submittedName>
        <fullName evidence="2">Uncharacterized protein</fullName>
    </submittedName>
</protein>
<feature type="region of interest" description="Disordered" evidence="1">
    <location>
        <begin position="56"/>
        <end position="75"/>
    </location>
</feature>
<name>A0AAW2XX45_9LAMI</name>